<dbReference type="RefSeq" id="WP_187814534.1">
    <property type="nucleotide sequence ID" value="NZ_JACTVJ010000007.1"/>
</dbReference>
<protein>
    <submittedName>
        <fullName evidence="2">Helix-turn-helix transcriptional regulator</fullName>
    </submittedName>
</protein>
<proteinExistence type="predicted"/>
<comment type="caution">
    <text evidence="2">The sequence shown here is derived from an EMBL/GenBank/DDBJ whole genome shotgun (WGS) entry which is preliminary data.</text>
</comment>
<dbReference type="Gene3D" id="1.10.260.40">
    <property type="entry name" value="lambda repressor-like DNA-binding domains"/>
    <property type="match status" value="1"/>
</dbReference>
<dbReference type="SUPFAM" id="SSF47413">
    <property type="entry name" value="lambda repressor-like DNA-binding domains"/>
    <property type="match status" value="1"/>
</dbReference>
<gene>
    <name evidence="2" type="ORF">H9Y04_15905</name>
</gene>
<feature type="domain" description="HTH cro/C1-type" evidence="1">
    <location>
        <begin position="27"/>
        <end position="66"/>
    </location>
</feature>
<dbReference type="CDD" id="cd00093">
    <property type="entry name" value="HTH_XRE"/>
    <property type="match status" value="1"/>
</dbReference>
<name>A0ABR7SFR1_9ACTN</name>
<dbReference type="InterPro" id="IPR001387">
    <property type="entry name" value="Cro/C1-type_HTH"/>
</dbReference>
<organism evidence="2 3">
    <name type="scientific">Streptomyces polyasparticus</name>
    <dbReference type="NCBI Taxonomy" id="2767826"/>
    <lineage>
        <taxon>Bacteria</taxon>
        <taxon>Bacillati</taxon>
        <taxon>Actinomycetota</taxon>
        <taxon>Actinomycetes</taxon>
        <taxon>Kitasatosporales</taxon>
        <taxon>Streptomycetaceae</taxon>
        <taxon>Streptomyces</taxon>
    </lineage>
</organism>
<dbReference type="EMBL" id="JACTVJ010000007">
    <property type="protein sequence ID" value="MBC9714049.1"/>
    <property type="molecule type" value="Genomic_DNA"/>
</dbReference>
<evidence type="ECO:0000259" key="1">
    <source>
        <dbReference type="PROSITE" id="PS50943"/>
    </source>
</evidence>
<dbReference type="PROSITE" id="PS50943">
    <property type="entry name" value="HTH_CROC1"/>
    <property type="match status" value="1"/>
</dbReference>
<keyword evidence="3" id="KW-1185">Reference proteome</keyword>
<evidence type="ECO:0000313" key="3">
    <source>
        <dbReference type="Proteomes" id="UP000642284"/>
    </source>
</evidence>
<dbReference type="Proteomes" id="UP000642284">
    <property type="component" value="Unassembled WGS sequence"/>
</dbReference>
<dbReference type="InterPro" id="IPR010982">
    <property type="entry name" value="Lambda_DNA-bd_dom_sf"/>
</dbReference>
<sequence>MSLVIFRRARYEELAARSGHHRITDRANALGVDGATIYRLIGGKHVPTLHTVLRIAATYGVAVEDLVALSEKEAQA</sequence>
<reference evidence="2 3" key="1">
    <citation type="submission" date="2020-08" db="EMBL/GenBank/DDBJ databases">
        <title>Genemic of Streptomyces polyaspartic.</title>
        <authorList>
            <person name="Liu W."/>
        </authorList>
    </citation>
    <scope>NUCLEOTIDE SEQUENCE [LARGE SCALE GENOMIC DNA]</scope>
    <source>
        <strain evidence="2 3">TRM66268-LWL</strain>
    </source>
</reference>
<evidence type="ECO:0000313" key="2">
    <source>
        <dbReference type="EMBL" id="MBC9714049.1"/>
    </source>
</evidence>
<dbReference type="Pfam" id="PF13560">
    <property type="entry name" value="HTH_31"/>
    <property type="match status" value="1"/>
</dbReference>
<accession>A0ABR7SFR1</accession>